<dbReference type="RefSeq" id="WP_255889377.1">
    <property type="nucleotide sequence ID" value="NZ_JAFMZM010000002.1"/>
</dbReference>
<dbReference type="Proteomes" id="UP001596524">
    <property type="component" value="Unassembled WGS sequence"/>
</dbReference>
<protein>
    <submittedName>
        <fullName evidence="1">Uncharacterized protein</fullName>
    </submittedName>
</protein>
<gene>
    <name evidence="1" type="ORF">ACFQO6_23595</name>
</gene>
<sequence length="47" mass="5021">MTKLPAAGIEHRLTGAVSYFDAAARLGRDDLEVSALLRVVSGDRHLA</sequence>
<evidence type="ECO:0000313" key="1">
    <source>
        <dbReference type="EMBL" id="MFC7363276.1"/>
    </source>
</evidence>
<keyword evidence="2" id="KW-1185">Reference proteome</keyword>
<reference evidence="2" key="1">
    <citation type="journal article" date="2019" name="Int. J. Syst. Evol. Microbiol.">
        <title>The Global Catalogue of Microorganisms (GCM) 10K type strain sequencing project: providing services to taxonomists for standard genome sequencing and annotation.</title>
        <authorList>
            <consortium name="The Broad Institute Genomics Platform"/>
            <consortium name="The Broad Institute Genome Sequencing Center for Infectious Disease"/>
            <person name="Wu L."/>
            <person name="Ma J."/>
        </authorList>
    </citation>
    <scope>NUCLEOTIDE SEQUENCE [LARGE SCALE GENOMIC DNA]</scope>
    <source>
        <strain evidence="2">FCH27</strain>
    </source>
</reference>
<name>A0ABW2NEB7_9ACTN</name>
<evidence type="ECO:0000313" key="2">
    <source>
        <dbReference type="Proteomes" id="UP001596524"/>
    </source>
</evidence>
<organism evidence="1 2">
    <name type="scientific">Nocardioides astragali</name>
    <dbReference type="NCBI Taxonomy" id="1776736"/>
    <lineage>
        <taxon>Bacteria</taxon>
        <taxon>Bacillati</taxon>
        <taxon>Actinomycetota</taxon>
        <taxon>Actinomycetes</taxon>
        <taxon>Propionibacteriales</taxon>
        <taxon>Nocardioidaceae</taxon>
        <taxon>Nocardioides</taxon>
    </lineage>
</organism>
<dbReference type="EMBL" id="JBHTCH010000030">
    <property type="protein sequence ID" value="MFC7363276.1"/>
    <property type="molecule type" value="Genomic_DNA"/>
</dbReference>
<comment type="caution">
    <text evidence="1">The sequence shown here is derived from an EMBL/GenBank/DDBJ whole genome shotgun (WGS) entry which is preliminary data.</text>
</comment>
<accession>A0ABW2NEB7</accession>
<proteinExistence type="predicted"/>